<accession>A0ABS1QGL4</accession>
<proteinExistence type="predicted"/>
<organism evidence="1 2">
    <name type="scientific">Chryseobacterium endalhagicum</name>
    <dbReference type="NCBI Taxonomy" id="2797638"/>
    <lineage>
        <taxon>Bacteria</taxon>
        <taxon>Pseudomonadati</taxon>
        <taxon>Bacteroidota</taxon>
        <taxon>Flavobacteriia</taxon>
        <taxon>Flavobacteriales</taxon>
        <taxon>Weeksellaceae</taxon>
        <taxon>Chryseobacterium group</taxon>
        <taxon>Chryseobacterium</taxon>
    </lineage>
</organism>
<comment type="caution">
    <text evidence="1">The sequence shown here is derived from an EMBL/GenBank/DDBJ whole genome shotgun (WGS) entry which is preliminary data.</text>
</comment>
<dbReference type="Pfam" id="PF16266">
    <property type="entry name" value="DUF4919"/>
    <property type="match status" value="1"/>
</dbReference>
<protein>
    <submittedName>
        <fullName evidence="1">DUF4919 domain-containing protein</fullName>
    </submittedName>
</protein>
<sequence>MNKLFQIIFILSFGSYFSQINVEEIKKNVTENPQEYNTYLETFKKDPESLTQQQMNLLYYGSRFMSSGNEMSDYNDDYKEIWRIAEKKPSKSKAQKILAKAEAAYSKDPLNKFILSHMAHIYDALDDKTRNELAVTQYNAIINTINRSGDGNSEDSPICVIWPGDVTSQIDNLRGYGTAADFKQNMKFLPDGSMLTVYSMGAKKIFVKLVGGFR</sequence>
<dbReference type="RefSeq" id="WP_202091653.1">
    <property type="nucleotide sequence ID" value="NZ_JAELVM010000002.1"/>
</dbReference>
<dbReference type="InterPro" id="IPR032578">
    <property type="entry name" value="DUF4919"/>
</dbReference>
<gene>
    <name evidence="1" type="ORF">JET18_12910</name>
</gene>
<name>A0ABS1QGL4_9FLAO</name>
<evidence type="ECO:0000313" key="1">
    <source>
        <dbReference type="EMBL" id="MBL1221744.1"/>
    </source>
</evidence>
<keyword evidence="2" id="KW-1185">Reference proteome</keyword>
<dbReference type="EMBL" id="JAELVM010000002">
    <property type="protein sequence ID" value="MBL1221744.1"/>
    <property type="molecule type" value="Genomic_DNA"/>
</dbReference>
<reference evidence="1 2" key="1">
    <citation type="submission" date="2020-12" db="EMBL/GenBank/DDBJ databases">
        <title>Chryseobacterium endoalhailicus sp. nov., isolated from seed of leguminous plant.</title>
        <authorList>
            <person name="Zhang X."/>
        </authorList>
    </citation>
    <scope>NUCLEOTIDE SEQUENCE [LARGE SCALE GENOMIC DNA]</scope>
    <source>
        <strain evidence="1 2">L7</strain>
    </source>
</reference>
<evidence type="ECO:0000313" key="2">
    <source>
        <dbReference type="Proteomes" id="UP000661696"/>
    </source>
</evidence>
<dbReference type="Proteomes" id="UP000661696">
    <property type="component" value="Unassembled WGS sequence"/>
</dbReference>